<name>H2XJG4_CIOIN</name>
<proteinExistence type="predicted"/>
<keyword evidence="2" id="KW-1185">Reference proteome</keyword>
<reference evidence="1" key="3">
    <citation type="submission" date="2025-08" db="UniProtKB">
        <authorList>
            <consortium name="Ensembl"/>
        </authorList>
    </citation>
    <scope>IDENTIFICATION</scope>
</reference>
<reference evidence="1" key="2">
    <citation type="journal article" date="2008" name="Genome Biol.">
        <title>Improved genome assembly and evidence-based global gene model set for the chordate Ciona intestinalis: new insight into intron and operon populations.</title>
        <authorList>
            <person name="Satou Y."/>
            <person name="Mineta K."/>
            <person name="Ogasawara M."/>
            <person name="Sasakura Y."/>
            <person name="Shoguchi E."/>
            <person name="Ueno K."/>
            <person name="Yamada L."/>
            <person name="Matsumoto J."/>
            <person name="Wasserscheid J."/>
            <person name="Dewar K."/>
            <person name="Wiley G.B."/>
            <person name="Macmil S.L."/>
            <person name="Roe B.A."/>
            <person name="Zeller R.W."/>
            <person name="Hastings K.E."/>
            <person name="Lemaire P."/>
            <person name="Lindquist E."/>
            <person name="Endo T."/>
            <person name="Hotta K."/>
            <person name="Inaba K."/>
        </authorList>
    </citation>
    <scope>NUCLEOTIDE SEQUENCE [LARGE SCALE GENOMIC DNA]</scope>
    <source>
        <strain evidence="1">wild type</strain>
    </source>
</reference>
<sequence>LHFLVCTNAFVDIAVFVIVHVYKAQFQKKPYVDIVLKKWKNLNNFLNEKNASHVKFFPCIKVIVHIYKFVLKNRIGAVFIYYLQATAKLLGF</sequence>
<dbReference type="EMBL" id="EAAA01000619">
    <property type="status" value="NOT_ANNOTATED_CDS"/>
    <property type="molecule type" value="Genomic_DNA"/>
</dbReference>
<organism evidence="1 2">
    <name type="scientific">Ciona intestinalis</name>
    <name type="common">Transparent sea squirt</name>
    <name type="synonym">Ascidia intestinalis</name>
    <dbReference type="NCBI Taxonomy" id="7719"/>
    <lineage>
        <taxon>Eukaryota</taxon>
        <taxon>Metazoa</taxon>
        <taxon>Chordata</taxon>
        <taxon>Tunicata</taxon>
        <taxon>Ascidiacea</taxon>
        <taxon>Phlebobranchia</taxon>
        <taxon>Cionidae</taxon>
        <taxon>Ciona</taxon>
    </lineage>
</organism>
<reference evidence="1" key="4">
    <citation type="submission" date="2025-09" db="UniProtKB">
        <authorList>
            <consortium name="Ensembl"/>
        </authorList>
    </citation>
    <scope>IDENTIFICATION</scope>
</reference>
<protein>
    <submittedName>
        <fullName evidence="1">Uncharacterized protein</fullName>
    </submittedName>
</protein>
<dbReference type="AlphaFoldDB" id="H2XJG4"/>
<dbReference type="Proteomes" id="UP000008144">
    <property type="component" value="Chromosome 10"/>
</dbReference>
<dbReference type="Ensembl" id="ENSCINT00000034234.1">
    <property type="protein sequence ID" value="ENSCINP00000029796.1"/>
    <property type="gene ID" value="ENSCING00000024985.1"/>
</dbReference>
<evidence type="ECO:0000313" key="2">
    <source>
        <dbReference type="Proteomes" id="UP000008144"/>
    </source>
</evidence>
<accession>H2XJG4</accession>
<dbReference type="HOGENOM" id="CLU_2418631_0_0_1"/>
<evidence type="ECO:0000313" key="1">
    <source>
        <dbReference type="Ensembl" id="ENSCINP00000029796.1"/>
    </source>
</evidence>
<reference evidence="2" key="1">
    <citation type="journal article" date="2002" name="Science">
        <title>The draft genome of Ciona intestinalis: insights into chordate and vertebrate origins.</title>
        <authorList>
            <person name="Dehal P."/>
            <person name="Satou Y."/>
            <person name="Campbell R.K."/>
            <person name="Chapman J."/>
            <person name="Degnan B."/>
            <person name="De Tomaso A."/>
            <person name="Davidson B."/>
            <person name="Di Gregorio A."/>
            <person name="Gelpke M."/>
            <person name="Goodstein D.M."/>
            <person name="Harafuji N."/>
            <person name="Hastings K.E."/>
            <person name="Ho I."/>
            <person name="Hotta K."/>
            <person name="Huang W."/>
            <person name="Kawashima T."/>
            <person name="Lemaire P."/>
            <person name="Martinez D."/>
            <person name="Meinertzhagen I.A."/>
            <person name="Necula S."/>
            <person name="Nonaka M."/>
            <person name="Putnam N."/>
            <person name="Rash S."/>
            <person name="Saiga H."/>
            <person name="Satake M."/>
            <person name="Terry A."/>
            <person name="Yamada L."/>
            <person name="Wang H.G."/>
            <person name="Awazu S."/>
            <person name="Azumi K."/>
            <person name="Boore J."/>
            <person name="Branno M."/>
            <person name="Chin-Bow S."/>
            <person name="DeSantis R."/>
            <person name="Doyle S."/>
            <person name="Francino P."/>
            <person name="Keys D.N."/>
            <person name="Haga S."/>
            <person name="Hayashi H."/>
            <person name="Hino K."/>
            <person name="Imai K.S."/>
            <person name="Inaba K."/>
            <person name="Kano S."/>
            <person name="Kobayashi K."/>
            <person name="Kobayashi M."/>
            <person name="Lee B.I."/>
            <person name="Makabe K.W."/>
            <person name="Manohar C."/>
            <person name="Matassi G."/>
            <person name="Medina M."/>
            <person name="Mochizuki Y."/>
            <person name="Mount S."/>
            <person name="Morishita T."/>
            <person name="Miura S."/>
            <person name="Nakayama A."/>
            <person name="Nishizaka S."/>
            <person name="Nomoto H."/>
            <person name="Ohta F."/>
            <person name="Oishi K."/>
            <person name="Rigoutsos I."/>
            <person name="Sano M."/>
            <person name="Sasaki A."/>
            <person name="Sasakura Y."/>
            <person name="Shoguchi E."/>
            <person name="Shin-i T."/>
            <person name="Spagnuolo A."/>
            <person name="Stainier D."/>
            <person name="Suzuki M.M."/>
            <person name="Tassy O."/>
            <person name="Takatori N."/>
            <person name="Tokuoka M."/>
            <person name="Yagi K."/>
            <person name="Yoshizaki F."/>
            <person name="Wada S."/>
            <person name="Zhang C."/>
            <person name="Hyatt P.D."/>
            <person name="Larimer F."/>
            <person name="Detter C."/>
            <person name="Doggett N."/>
            <person name="Glavina T."/>
            <person name="Hawkins T."/>
            <person name="Richardson P."/>
            <person name="Lucas S."/>
            <person name="Kohara Y."/>
            <person name="Levine M."/>
            <person name="Satoh N."/>
            <person name="Rokhsar D.S."/>
        </authorList>
    </citation>
    <scope>NUCLEOTIDE SEQUENCE [LARGE SCALE GENOMIC DNA]</scope>
</reference>
<dbReference type="InParanoid" id="H2XJG4"/>